<dbReference type="GO" id="GO:0004497">
    <property type="term" value="F:monooxygenase activity"/>
    <property type="evidence" value="ECO:0007669"/>
    <property type="project" value="UniProtKB-ARBA"/>
</dbReference>
<dbReference type="EMBL" id="VYDA01000614">
    <property type="protein sequence ID" value="MYH63428.1"/>
    <property type="molecule type" value="Genomic_DNA"/>
</dbReference>
<dbReference type="GO" id="GO:0016705">
    <property type="term" value="F:oxidoreductase activity, acting on paired donors, with incorporation or reduction of molecular oxygen"/>
    <property type="evidence" value="ECO:0007669"/>
    <property type="project" value="UniProtKB-ARBA"/>
</dbReference>
<comment type="caution">
    <text evidence="6">The sequence shown here is derived from an EMBL/GenBank/DDBJ whole genome shotgun (WGS) entry which is preliminary data.</text>
</comment>
<dbReference type="PROSITE" id="PS51296">
    <property type="entry name" value="RIESKE"/>
    <property type="match status" value="1"/>
</dbReference>
<organism evidence="6">
    <name type="scientific">Caldilineaceae bacterium SB0675_bin_29</name>
    <dbReference type="NCBI Taxonomy" id="2605266"/>
    <lineage>
        <taxon>Bacteria</taxon>
        <taxon>Bacillati</taxon>
        <taxon>Chloroflexota</taxon>
        <taxon>Caldilineae</taxon>
        <taxon>Caldilineales</taxon>
        <taxon>Caldilineaceae</taxon>
    </lineage>
</organism>
<sequence length="169" mass="18645">MTAGSGLVAYQFLYPRQPANVFGGRFYLGTTANLPPFGSEPQHHVDGRFWLVGLEEGPRAFFNLCTHTFGTRWIKLWWDSSNARFDCPMCGSRFSLEGHYITGPAPRSLDQFVIEIVTGREVVAKTKYVENAILSPSIPAPDAEIVVDTGTMIEGLPSMSSPILNGYRG</sequence>
<keyword evidence="4" id="KW-0411">Iron-sulfur</keyword>
<evidence type="ECO:0000256" key="4">
    <source>
        <dbReference type="ARBA" id="ARBA00023014"/>
    </source>
</evidence>
<keyword evidence="1" id="KW-0001">2Fe-2S</keyword>
<proteinExistence type="predicted"/>
<dbReference type="Gene3D" id="2.102.10.10">
    <property type="entry name" value="Rieske [2Fe-2S] iron-sulphur domain"/>
    <property type="match status" value="1"/>
</dbReference>
<dbReference type="InterPro" id="IPR036922">
    <property type="entry name" value="Rieske_2Fe-2S_sf"/>
</dbReference>
<feature type="domain" description="Rieske" evidence="5">
    <location>
        <begin position="26"/>
        <end position="123"/>
    </location>
</feature>
<gene>
    <name evidence="6" type="ORF">F4148_17320</name>
</gene>
<dbReference type="SUPFAM" id="SSF50022">
    <property type="entry name" value="ISP domain"/>
    <property type="match status" value="1"/>
</dbReference>
<reference evidence="6" key="1">
    <citation type="submission" date="2019-09" db="EMBL/GenBank/DDBJ databases">
        <title>Characterisation of the sponge microbiome using genome-centric metagenomics.</title>
        <authorList>
            <person name="Engelberts J.P."/>
            <person name="Robbins S.J."/>
            <person name="De Goeij J.M."/>
            <person name="Aranda M."/>
            <person name="Bell S.C."/>
            <person name="Webster N.S."/>
        </authorList>
    </citation>
    <scope>NUCLEOTIDE SEQUENCE</scope>
    <source>
        <strain evidence="6">SB0675_bin_29</strain>
    </source>
</reference>
<name>A0A6B1G4Z9_9CHLR</name>
<evidence type="ECO:0000259" key="5">
    <source>
        <dbReference type="PROSITE" id="PS51296"/>
    </source>
</evidence>
<evidence type="ECO:0000313" key="6">
    <source>
        <dbReference type="EMBL" id="MYH63428.1"/>
    </source>
</evidence>
<protein>
    <submittedName>
        <fullName evidence="6">Rieske 2Fe-2S domain-containing protein</fullName>
    </submittedName>
</protein>
<evidence type="ECO:0000256" key="2">
    <source>
        <dbReference type="ARBA" id="ARBA00022723"/>
    </source>
</evidence>
<evidence type="ECO:0000256" key="3">
    <source>
        <dbReference type="ARBA" id="ARBA00023004"/>
    </source>
</evidence>
<dbReference type="AlphaFoldDB" id="A0A6B1G4Z9"/>
<accession>A0A6B1G4Z9</accession>
<keyword evidence="2" id="KW-0479">Metal-binding</keyword>
<dbReference type="InterPro" id="IPR017941">
    <property type="entry name" value="Rieske_2Fe-2S"/>
</dbReference>
<dbReference type="GO" id="GO:0051537">
    <property type="term" value="F:2 iron, 2 sulfur cluster binding"/>
    <property type="evidence" value="ECO:0007669"/>
    <property type="project" value="UniProtKB-KW"/>
</dbReference>
<evidence type="ECO:0000256" key="1">
    <source>
        <dbReference type="ARBA" id="ARBA00022714"/>
    </source>
</evidence>
<dbReference type="GO" id="GO:0046872">
    <property type="term" value="F:metal ion binding"/>
    <property type="evidence" value="ECO:0007669"/>
    <property type="project" value="UniProtKB-KW"/>
</dbReference>
<keyword evidence="3" id="KW-0408">Iron</keyword>